<proteinExistence type="predicted"/>
<organism evidence="2 3">
    <name type="scientific">Paragemmobacter straminiformis</name>
    <dbReference type="NCBI Taxonomy" id="2045119"/>
    <lineage>
        <taxon>Bacteria</taxon>
        <taxon>Pseudomonadati</taxon>
        <taxon>Pseudomonadota</taxon>
        <taxon>Alphaproteobacteria</taxon>
        <taxon>Rhodobacterales</taxon>
        <taxon>Paracoccaceae</taxon>
        <taxon>Paragemmobacter</taxon>
    </lineage>
</organism>
<dbReference type="EMBL" id="JACLQD010000005">
    <property type="protein sequence ID" value="MBC2837120.1"/>
    <property type="molecule type" value="Genomic_DNA"/>
</dbReference>
<keyword evidence="1" id="KW-0472">Membrane</keyword>
<accession>A0A842IB82</accession>
<feature type="transmembrane region" description="Helical" evidence="1">
    <location>
        <begin position="30"/>
        <end position="49"/>
    </location>
</feature>
<dbReference type="Proteomes" id="UP000555411">
    <property type="component" value="Unassembled WGS sequence"/>
</dbReference>
<keyword evidence="1" id="KW-1133">Transmembrane helix</keyword>
<feature type="transmembrane region" description="Helical" evidence="1">
    <location>
        <begin position="61"/>
        <end position="82"/>
    </location>
</feature>
<feature type="transmembrane region" description="Helical" evidence="1">
    <location>
        <begin position="256"/>
        <end position="280"/>
    </location>
</feature>
<protein>
    <submittedName>
        <fullName evidence="2">Uncharacterized protein</fullName>
    </submittedName>
</protein>
<keyword evidence="1" id="KW-0812">Transmembrane</keyword>
<reference evidence="2 3" key="1">
    <citation type="journal article" date="2017" name="Int. J. Syst. Evol. Microbiol.">
        <title>Gemmobacter straminiformis sp. nov., isolated from an artificial fountain.</title>
        <authorList>
            <person name="Kang J.Y."/>
            <person name="Kim M.J."/>
            <person name="Chun J."/>
            <person name="Son K.P."/>
            <person name="Jahng K.Y."/>
        </authorList>
    </citation>
    <scope>NUCLEOTIDE SEQUENCE [LARGE SCALE GENOMIC DNA]</scope>
    <source>
        <strain evidence="2 3">CAM-8</strain>
    </source>
</reference>
<feature type="transmembrane region" description="Helical" evidence="1">
    <location>
        <begin position="372"/>
        <end position="390"/>
    </location>
</feature>
<evidence type="ECO:0000256" key="1">
    <source>
        <dbReference type="SAM" id="Phobius"/>
    </source>
</evidence>
<feature type="transmembrane region" description="Helical" evidence="1">
    <location>
        <begin position="343"/>
        <end position="360"/>
    </location>
</feature>
<dbReference type="RefSeq" id="WP_185798732.1">
    <property type="nucleotide sequence ID" value="NZ_JACLQD010000005.1"/>
</dbReference>
<evidence type="ECO:0000313" key="2">
    <source>
        <dbReference type="EMBL" id="MBC2837120.1"/>
    </source>
</evidence>
<dbReference type="AlphaFoldDB" id="A0A842IB82"/>
<keyword evidence="3" id="KW-1185">Reference proteome</keyword>
<evidence type="ECO:0000313" key="3">
    <source>
        <dbReference type="Proteomes" id="UP000555411"/>
    </source>
</evidence>
<comment type="caution">
    <text evidence="2">The sequence shown here is derived from an EMBL/GenBank/DDBJ whole genome shotgun (WGS) entry which is preliminary data.</text>
</comment>
<feature type="transmembrane region" description="Helical" evidence="1">
    <location>
        <begin position="149"/>
        <end position="168"/>
    </location>
</feature>
<feature type="transmembrane region" description="Helical" evidence="1">
    <location>
        <begin position="396"/>
        <end position="414"/>
    </location>
</feature>
<feature type="transmembrane region" description="Helical" evidence="1">
    <location>
        <begin position="426"/>
        <end position="445"/>
    </location>
</feature>
<gene>
    <name evidence="2" type="ORF">H7F16_16505</name>
</gene>
<feature type="transmembrane region" description="Helical" evidence="1">
    <location>
        <begin position="292"/>
        <end position="310"/>
    </location>
</feature>
<sequence>MIVPVFLFFHAVLATSIAYLLSLASQGLDARVALVSLVLALPLALLPARRFADLPRLPLNALEWGIAVLVTAFCFGHFQGILLTGPDSYGTRDVMNFGDLPLHISYLRSFVDGTAFPPPNPGYPTDPLRYPLGADLYNALWEAVGADTALHLMLTGFVTILLCVALLLRFGGWWALGGMFLNISWVTTAAMVAPAGWDGIDFQNGTQFKNLTLALMVPQRSMLFALPIGLMLILALDGHASGKRPLARNAQVMLGLLWGVMPLFHLHAFVAVSLILGLVALARGGLRGAGRLLSGPMALTAYLPAILLVLHSTAWLQKAGVAHITLGWMAGDQPFLPFLWDNFGLWLALPLAVAACLWADRNAPDARATRRMAIGTVALFALFFTVMLAPWDWDNIKLIIWPWLLLLALAERLVQPRLDRLGRAAAPVAAALLLAPAVLLLAYSLRSGGTNGYGLIARDEVIGTEAAVEALPKDAVFAASRRVNHPLDWLGRFRVLGYEGHLWSHGIDTAPRDALLQKLMQGAPDWSEAARALGIDYIYWGPPEVQEYGPDPRPWMATLENVSTMPGFAVYALPD</sequence>
<name>A0A842IB82_9RHOB</name>
<feature type="transmembrane region" description="Helical" evidence="1">
    <location>
        <begin position="175"/>
        <end position="197"/>
    </location>
</feature>